<dbReference type="InterPro" id="IPR001810">
    <property type="entry name" value="F-box_dom"/>
</dbReference>
<protein>
    <recommendedName>
        <fullName evidence="1">F-box domain-containing protein</fullName>
    </recommendedName>
</protein>
<name>A0A0C3KSW8_9AGAM</name>
<dbReference type="Gene3D" id="1.20.1280.50">
    <property type="match status" value="1"/>
</dbReference>
<dbReference type="HOGENOM" id="CLU_021164_5_3_1"/>
<dbReference type="Proteomes" id="UP000054248">
    <property type="component" value="Unassembled WGS sequence"/>
</dbReference>
<dbReference type="InterPro" id="IPR036047">
    <property type="entry name" value="F-box-like_dom_sf"/>
</dbReference>
<evidence type="ECO:0000313" key="3">
    <source>
        <dbReference type="Proteomes" id="UP000054248"/>
    </source>
</evidence>
<reference evidence="2 3" key="1">
    <citation type="submission" date="2014-04" db="EMBL/GenBank/DDBJ databases">
        <authorList>
            <consortium name="DOE Joint Genome Institute"/>
            <person name="Kuo A."/>
            <person name="Girlanda M."/>
            <person name="Perotto S."/>
            <person name="Kohler A."/>
            <person name="Nagy L.G."/>
            <person name="Floudas D."/>
            <person name="Copeland A."/>
            <person name="Barry K.W."/>
            <person name="Cichocki N."/>
            <person name="Veneault-Fourrey C."/>
            <person name="LaButti K."/>
            <person name="Lindquist E.A."/>
            <person name="Lipzen A."/>
            <person name="Lundell T."/>
            <person name="Morin E."/>
            <person name="Murat C."/>
            <person name="Sun H."/>
            <person name="Tunlid A."/>
            <person name="Henrissat B."/>
            <person name="Grigoriev I.V."/>
            <person name="Hibbett D.S."/>
            <person name="Martin F."/>
            <person name="Nordberg H.P."/>
            <person name="Cantor M.N."/>
            <person name="Hua S.X."/>
        </authorList>
    </citation>
    <scope>NUCLEOTIDE SEQUENCE [LARGE SCALE GENOMIC DNA]</scope>
    <source>
        <strain evidence="2 3">MUT 4182</strain>
    </source>
</reference>
<sequence length="489" mass="54200">MSPGLANDLQLQAASDHGGALVVTPGPFYSPVQIPELVEEVFSHLCNQDLLSPARVCKTWSDSALNRLWRNLLSPFPLLSLIGPIQFQNGNDMDFIHDIHGADWSRYAFSAHRIRSIYLTWHTHVSVRALKRFNECIPLHLTTSLVASIATYSHTPSPLPRHVVPFISQSVKELVLRFSYSAQPSLDSTVVQSMLAAVGAAAALPNSSLEELELGLPSHTTDTYICVAIAKCLEKHRSTIAKLALNFPIDYQVWSSICNLPRLRELAVSPFHLSELGIYARITPMIQELVRAQPLLERFHISLLASGLEPPEGPDLYRNIIRQLLGLHSLRSIAVYATAPLLLSENDIREMGVSWPHIQAVRLQPRIFWSGAPFQLAETNLSTLASFLRHFPCLKELDLSLRCHSLPPAEQPVLTPVLRVLDVGGSPVPRADIEQVAAYLASVLPPTTHVKSGGFMAGPEVRSVWRQIVQRSSVIQKERSQNPTMALQT</sequence>
<reference evidence="3" key="2">
    <citation type="submission" date="2015-01" db="EMBL/GenBank/DDBJ databases">
        <title>Evolutionary Origins and Diversification of the Mycorrhizal Mutualists.</title>
        <authorList>
            <consortium name="DOE Joint Genome Institute"/>
            <consortium name="Mycorrhizal Genomics Consortium"/>
            <person name="Kohler A."/>
            <person name="Kuo A."/>
            <person name="Nagy L.G."/>
            <person name="Floudas D."/>
            <person name="Copeland A."/>
            <person name="Barry K.W."/>
            <person name="Cichocki N."/>
            <person name="Veneault-Fourrey C."/>
            <person name="LaButti K."/>
            <person name="Lindquist E.A."/>
            <person name="Lipzen A."/>
            <person name="Lundell T."/>
            <person name="Morin E."/>
            <person name="Murat C."/>
            <person name="Riley R."/>
            <person name="Ohm R."/>
            <person name="Sun H."/>
            <person name="Tunlid A."/>
            <person name="Henrissat B."/>
            <person name="Grigoriev I.V."/>
            <person name="Hibbett D.S."/>
            <person name="Martin F."/>
        </authorList>
    </citation>
    <scope>NUCLEOTIDE SEQUENCE [LARGE SCALE GENOMIC DNA]</scope>
    <source>
        <strain evidence="3">MUT 4182</strain>
    </source>
</reference>
<dbReference type="EMBL" id="KN823059">
    <property type="protein sequence ID" value="KIO24573.1"/>
    <property type="molecule type" value="Genomic_DNA"/>
</dbReference>
<gene>
    <name evidence="2" type="ORF">M407DRAFT_26086</name>
</gene>
<evidence type="ECO:0000313" key="2">
    <source>
        <dbReference type="EMBL" id="KIO24573.1"/>
    </source>
</evidence>
<dbReference type="Pfam" id="PF12937">
    <property type="entry name" value="F-box-like"/>
    <property type="match status" value="1"/>
</dbReference>
<dbReference type="AlphaFoldDB" id="A0A0C3KSW8"/>
<proteinExistence type="predicted"/>
<keyword evidence="3" id="KW-1185">Reference proteome</keyword>
<dbReference type="SUPFAM" id="SSF52047">
    <property type="entry name" value="RNI-like"/>
    <property type="match status" value="1"/>
</dbReference>
<evidence type="ECO:0000259" key="1">
    <source>
        <dbReference type="Pfam" id="PF12937"/>
    </source>
</evidence>
<feature type="domain" description="F-box" evidence="1">
    <location>
        <begin position="35"/>
        <end position="72"/>
    </location>
</feature>
<dbReference type="InterPro" id="IPR032675">
    <property type="entry name" value="LRR_dom_sf"/>
</dbReference>
<dbReference type="Gene3D" id="3.80.10.10">
    <property type="entry name" value="Ribonuclease Inhibitor"/>
    <property type="match status" value="1"/>
</dbReference>
<accession>A0A0C3KSW8</accession>
<organism evidence="2 3">
    <name type="scientific">Tulasnella calospora MUT 4182</name>
    <dbReference type="NCBI Taxonomy" id="1051891"/>
    <lineage>
        <taxon>Eukaryota</taxon>
        <taxon>Fungi</taxon>
        <taxon>Dikarya</taxon>
        <taxon>Basidiomycota</taxon>
        <taxon>Agaricomycotina</taxon>
        <taxon>Agaricomycetes</taxon>
        <taxon>Cantharellales</taxon>
        <taxon>Tulasnellaceae</taxon>
        <taxon>Tulasnella</taxon>
    </lineage>
</organism>
<dbReference type="SUPFAM" id="SSF81383">
    <property type="entry name" value="F-box domain"/>
    <property type="match status" value="1"/>
</dbReference>
<dbReference type="OrthoDB" id="3041441at2759"/>